<dbReference type="GeneID" id="89335717"/>
<dbReference type="Proteomes" id="UP001432202">
    <property type="component" value="Chromosome"/>
</dbReference>
<evidence type="ECO:0000313" key="2">
    <source>
        <dbReference type="EMBL" id="WWQ61081.1"/>
    </source>
</evidence>
<reference evidence="2 3" key="1">
    <citation type="submission" date="2024-02" db="EMBL/GenBank/DDBJ databases">
        <title>STSV induces naive adaptation in Sulfolobus.</title>
        <authorList>
            <person name="Xiang X."/>
            <person name="Song M."/>
        </authorList>
    </citation>
    <scope>NUCLEOTIDE SEQUENCE [LARGE SCALE GENOMIC DNA]</scope>
    <source>
        <strain evidence="2 3">RT2</strain>
    </source>
</reference>
<dbReference type="Pfam" id="PF17952">
    <property type="entry name" value="Cas6_N"/>
    <property type="match status" value="1"/>
</dbReference>
<dbReference type="Gene3D" id="2.40.30.310">
    <property type="match status" value="1"/>
</dbReference>
<feature type="domain" description="Cas6 N-terminal" evidence="1">
    <location>
        <begin position="9"/>
        <end position="109"/>
    </location>
</feature>
<evidence type="ECO:0000313" key="3">
    <source>
        <dbReference type="Proteomes" id="UP001432202"/>
    </source>
</evidence>
<dbReference type="RefSeq" id="WP_338602852.1">
    <property type="nucleotide sequence ID" value="NZ_CP146016.1"/>
</dbReference>
<dbReference type="Gene3D" id="3.30.70.1900">
    <property type="match status" value="1"/>
</dbReference>
<keyword evidence="3" id="KW-1185">Reference proteome</keyword>
<protein>
    <submittedName>
        <fullName evidence="2">CRISPR-associated endoribonuclease Cas6</fullName>
    </submittedName>
</protein>
<gene>
    <name evidence="2" type="ORF">V6M85_03075</name>
</gene>
<dbReference type="AlphaFoldDB" id="A0AAX4L1S4"/>
<accession>A0AAX4L1S4</accession>
<evidence type="ECO:0000259" key="1">
    <source>
        <dbReference type="Pfam" id="PF17952"/>
    </source>
</evidence>
<organism evidence="2 3">
    <name type="scientific">Sulfolobus tengchongensis</name>
    <dbReference type="NCBI Taxonomy" id="207809"/>
    <lineage>
        <taxon>Archaea</taxon>
        <taxon>Thermoproteota</taxon>
        <taxon>Thermoprotei</taxon>
        <taxon>Sulfolobales</taxon>
        <taxon>Sulfolobaceae</taxon>
        <taxon>Sulfolobus</taxon>
    </lineage>
</organism>
<dbReference type="InterPro" id="IPR041165">
    <property type="entry name" value="Cas6_N_arch"/>
</dbReference>
<sequence length="241" mass="27319">MVEISVILAEIFVIPETDTIIPPFSSKIGKSLLSNPKNVSISPLKFNGKYLIKYSNVPTFLEVYANKVYSFEVGGNKEEVLMALSNLENKRLFNTLWVVHNVKIDEIRVNRVKEFEMEVLTPALLVNPFFKTKRKIFTNKASYIFFTNLLDVTGFKRGDEMLHKAISLLDSSLWEEPSIMKYAKVIYAGNEIIGMVGKLRYSVVNEEDIVFKVIENAIAKGIGSSRRNGFGRVRIRINGDG</sequence>
<proteinExistence type="predicted"/>
<name>A0AAX4L1S4_9CREN</name>
<dbReference type="EMBL" id="CP146016">
    <property type="protein sequence ID" value="WWQ61081.1"/>
    <property type="molecule type" value="Genomic_DNA"/>
</dbReference>